<sequence>MTGPHLAQLMAVFLGSGLLLLLHFASPAQASSIKDVGAAYIAELNVLFFFGGWDERTPIVGSAGYINLTAPFSVDSPPITSIPSVPVLTSRLVPLVVKNAIGDSFDIIVSGGVTAPIPFQAGVYVPGTTAWTYSVIKDGGTEQQPRIRVTVNGGRNSEGLPFGPAVQYGATTADGVFGNAHAFGGRVFPAPFFNQLKAIDRFGAYSTVSFNNNSAPAPRVDAQLVRVNSTHLIVAGGDGNSTKFNDIWLFNIPQTTWTRYPHTFIQPHAFGGFVAYTAPSGNRYVILIGRESPFIEYFNLSANGPPQAADTTGQGPSSLEQPAAVMIGDQLVIVGGVTKAGDPDQRFFRVLKVKESDGSKLTFE</sequence>
<dbReference type="Proteomes" id="UP000193411">
    <property type="component" value="Unassembled WGS sequence"/>
</dbReference>
<feature type="signal peptide" evidence="1">
    <location>
        <begin position="1"/>
        <end position="30"/>
    </location>
</feature>
<comment type="caution">
    <text evidence="2">The sequence shown here is derived from an EMBL/GenBank/DDBJ whole genome shotgun (WGS) entry which is preliminary data.</text>
</comment>
<evidence type="ECO:0000313" key="3">
    <source>
        <dbReference type="Proteomes" id="UP000193411"/>
    </source>
</evidence>
<accession>A0A1Y2HPW0</accession>
<evidence type="ECO:0000256" key="1">
    <source>
        <dbReference type="SAM" id="SignalP"/>
    </source>
</evidence>
<dbReference type="OrthoDB" id="5583573at2759"/>
<dbReference type="EMBL" id="MCFL01000016">
    <property type="protein sequence ID" value="ORZ36645.1"/>
    <property type="molecule type" value="Genomic_DNA"/>
</dbReference>
<protein>
    <submittedName>
        <fullName evidence="2">Uncharacterized protein</fullName>
    </submittedName>
</protein>
<name>A0A1Y2HPW0_9FUNG</name>
<evidence type="ECO:0000313" key="2">
    <source>
        <dbReference type="EMBL" id="ORZ36645.1"/>
    </source>
</evidence>
<dbReference type="InterPro" id="IPR015915">
    <property type="entry name" value="Kelch-typ_b-propeller"/>
</dbReference>
<keyword evidence="1" id="KW-0732">Signal</keyword>
<feature type="chain" id="PRO_5012282414" evidence="1">
    <location>
        <begin position="31"/>
        <end position="364"/>
    </location>
</feature>
<keyword evidence="3" id="KW-1185">Reference proteome</keyword>
<dbReference type="AlphaFoldDB" id="A0A1Y2HPW0"/>
<dbReference type="STRING" id="765915.A0A1Y2HPW0"/>
<proteinExistence type="predicted"/>
<reference evidence="2 3" key="1">
    <citation type="submission" date="2016-07" db="EMBL/GenBank/DDBJ databases">
        <title>Pervasive Adenine N6-methylation of Active Genes in Fungi.</title>
        <authorList>
            <consortium name="DOE Joint Genome Institute"/>
            <person name="Mondo S.J."/>
            <person name="Dannebaum R.O."/>
            <person name="Kuo R.C."/>
            <person name="Labutti K."/>
            <person name="Haridas S."/>
            <person name="Kuo A."/>
            <person name="Salamov A."/>
            <person name="Ahrendt S.R."/>
            <person name="Lipzen A."/>
            <person name="Sullivan W."/>
            <person name="Andreopoulos W.B."/>
            <person name="Clum A."/>
            <person name="Lindquist E."/>
            <person name="Daum C."/>
            <person name="Ramamoorthy G.K."/>
            <person name="Gryganskyi A."/>
            <person name="Culley D."/>
            <person name="Magnuson J.K."/>
            <person name="James T.Y."/>
            <person name="O'Malley M.A."/>
            <person name="Stajich J.E."/>
            <person name="Spatafora J.W."/>
            <person name="Visel A."/>
            <person name="Grigoriev I.V."/>
        </authorList>
    </citation>
    <scope>NUCLEOTIDE SEQUENCE [LARGE SCALE GENOMIC DNA]</scope>
    <source>
        <strain evidence="2 3">PL171</strain>
    </source>
</reference>
<gene>
    <name evidence="2" type="ORF">BCR44DRAFT_1068954</name>
</gene>
<dbReference type="SUPFAM" id="SSF117281">
    <property type="entry name" value="Kelch motif"/>
    <property type="match status" value="1"/>
</dbReference>
<organism evidence="2 3">
    <name type="scientific">Catenaria anguillulae PL171</name>
    <dbReference type="NCBI Taxonomy" id="765915"/>
    <lineage>
        <taxon>Eukaryota</taxon>
        <taxon>Fungi</taxon>
        <taxon>Fungi incertae sedis</taxon>
        <taxon>Blastocladiomycota</taxon>
        <taxon>Blastocladiomycetes</taxon>
        <taxon>Blastocladiales</taxon>
        <taxon>Catenariaceae</taxon>
        <taxon>Catenaria</taxon>
    </lineage>
</organism>
<dbReference type="Gene3D" id="2.120.10.80">
    <property type="entry name" value="Kelch-type beta propeller"/>
    <property type="match status" value="1"/>
</dbReference>